<sequence>MKLFAPMYQRAIAWSRHPHAPRLLAGLSFIEAIIFPVPPEAMLAPMSLSQPKRALWFATLSLAASMAGAVVGYLLGHYAFELMKPAFEALGMMDAIQHGIDTVRTKMEESPWAVFWLLVAGGFAPIPMKVFTWASGVVGVPWVPYLAAMAIGRGKRVYLIAIAIRLGGERAERALQRYIEPIGWGASAVLLVAGCYLGYRAWAG</sequence>
<name>A0ABP9CBH8_9GAMM</name>
<keyword evidence="3" id="KW-1185">Reference proteome</keyword>
<organism evidence="2 3">
    <name type="scientific">Lysobacter hankyongensis</name>
    <dbReference type="NCBI Taxonomy" id="1176535"/>
    <lineage>
        <taxon>Bacteria</taxon>
        <taxon>Pseudomonadati</taxon>
        <taxon>Pseudomonadota</taxon>
        <taxon>Gammaproteobacteria</taxon>
        <taxon>Lysobacterales</taxon>
        <taxon>Lysobacteraceae</taxon>
        <taxon>Lysobacter</taxon>
    </lineage>
</organism>
<protein>
    <submittedName>
        <fullName evidence="2">YqaA family protein</fullName>
    </submittedName>
</protein>
<feature type="transmembrane region" description="Helical" evidence="1">
    <location>
        <begin position="114"/>
        <end position="136"/>
    </location>
</feature>
<gene>
    <name evidence="2" type="ORF">GCM10023307_36250</name>
</gene>
<dbReference type="RefSeq" id="WP_345304785.1">
    <property type="nucleotide sequence ID" value="NZ_BAABJE010000030.1"/>
</dbReference>
<keyword evidence="1" id="KW-0812">Transmembrane</keyword>
<dbReference type="EMBL" id="BAABJE010000030">
    <property type="protein sequence ID" value="GAA4806399.1"/>
    <property type="molecule type" value="Genomic_DNA"/>
</dbReference>
<evidence type="ECO:0000256" key="1">
    <source>
        <dbReference type="SAM" id="Phobius"/>
    </source>
</evidence>
<dbReference type="Proteomes" id="UP001499959">
    <property type="component" value="Unassembled WGS sequence"/>
</dbReference>
<proteinExistence type="predicted"/>
<keyword evidence="1" id="KW-0472">Membrane</keyword>
<feature type="transmembrane region" description="Helical" evidence="1">
    <location>
        <begin position="142"/>
        <end position="166"/>
    </location>
</feature>
<evidence type="ECO:0000313" key="3">
    <source>
        <dbReference type="Proteomes" id="UP001499959"/>
    </source>
</evidence>
<feature type="transmembrane region" description="Helical" evidence="1">
    <location>
        <begin position="20"/>
        <end position="38"/>
    </location>
</feature>
<reference evidence="3" key="1">
    <citation type="journal article" date="2019" name="Int. J. Syst. Evol. Microbiol.">
        <title>The Global Catalogue of Microorganisms (GCM) 10K type strain sequencing project: providing services to taxonomists for standard genome sequencing and annotation.</title>
        <authorList>
            <consortium name="The Broad Institute Genomics Platform"/>
            <consortium name="The Broad Institute Genome Sequencing Center for Infectious Disease"/>
            <person name="Wu L."/>
            <person name="Ma J."/>
        </authorList>
    </citation>
    <scope>NUCLEOTIDE SEQUENCE [LARGE SCALE GENOMIC DNA]</scope>
    <source>
        <strain evidence="3">JCM 18204</strain>
    </source>
</reference>
<evidence type="ECO:0000313" key="2">
    <source>
        <dbReference type="EMBL" id="GAA4806399.1"/>
    </source>
</evidence>
<dbReference type="InterPro" id="IPR051311">
    <property type="entry name" value="DedA_domain"/>
</dbReference>
<feature type="transmembrane region" description="Helical" evidence="1">
    <location>
        <begin position="178"/>
        <end position="199"/>
    </location>
</feature>
<feature type="transmembrane region" description="Helical" evidence="1">
    <location>
        <begin position="54"/>
        <end position="75"/>
    </location>
</feature>
<dbReference type="PANTHER" id="PTHR42709">
    <property type="entry name" value="ALKALINE PHOSPHATASE LIKE PROTEIN"/>
    <property type="match status" value="1"/>
</dbReference>
<comment type="caution">
    <text evidence="2">The sequence shown here is derived from an EMBL/GenBank/DDBJ whole genome shotgun (WGS) entry which is preliminary data.</text>
</comment>
<dbReference type="PANTHER" id="PTHR42709:SF11">
    <property type="entry name" value="DEDA FAMILY PROTEIN"/>
    <property type="match status" value="1"/>
</dbReference>
<keyword evidence="1" id="KW-1133">Transmembrane helix</keyword>
<accession>A0ABP9CBH8</accession>